<evidence type="ECO:0000313" key="1">
    <source>
        <dbReference type="EMBL" id="OSX90088.1"/>
    </source>
</evidence>
<dbReference type="EMBL" id="MRWU01000021">
    <property type="protein sequence ID" value="OSX90088.1"/>
    <property type="molecule type" value="Genomic_DNA"/>
</dbReference>
<name>A0AAP7W534_BACMY</name>
<comment type="caution">
    <text evidence="1">The sequence shown here is derived from an EMBL/GenBank/DDBJ whole genome shotgun (WGS) entry which is preliminary data.</text>
</comment>
<gene>
    <name evidence="1" type="ORF">S3E15_02724</name>
</gene>
<organism evidence="1 2">
    <name type="scientific">Bacillus mycoides</name>
    <dbReference type="NCBI Taxonomy" id="1405"/>
    <lineage>
        <taxon>Bacteria</taxon>
        <taxon>Bacillati</taxon>
        <taxon>Bacillota</taxon>
        <taxon>Bacilli</taxon>
        <taxon>Bacillales</taxon>
        <taxon>Bacillaceae</taxon>
        <taxon>Bacillus</taxon>
        <taxon>Bacillus cereus group</taxon>
    </lineage>
</organism>
<evidence type="ECO:0000313" key="2">
    <source>
        <dbReference type="Proteomes" id="UP000194131"/>
    </source>
</evidence>
<protein>
    <submittedName>
        <fullName evidence="1">Beta-galactosidase</fullName>
        <ecNumber evidence="1">3.2.1.23</ecNumber>
    </submittedName>
</protein>
<reference evidence="1 2" key="1">
    <citation type="submission" date="2016-12" db="EMBL/GenBank/DDBJ databases">
        <title>Genome Sequences of Twelve Sporeforming Bacillus Species Isolated from Foods.</title>
        <authorList>
            <person name="De Jong A."/>
            <person name="Holsappel S."/>
            <person name="Kuipers O.P."/>
        </authorList>
    </citation>
    <scope>NUCLEOTIDE SEQUENCE [LARGE SCALE GENOMIC DNA]</scope>
    <source>
        <strain evidence="1 2">S3E15</strain>
    </source>
</reference>
<keyword evidence="1" id="KW-0378">Hydrolase</keyword>
<dbReference type="Proteomes" id="UP000194131">
    <property type="component" value="Unassembled WGS sequence"/>
</dbReference>
<proteinExistence type="predicted"/>
<sequence>MDADITDPLFPRIPTYNSFYDTETIQLVEDIFNKDFTTYQYPLTLL</sequence>
<keyword evidence="1" id="KW-0326">Glycosidase</keyword>
<accession>A0AAP7W534</accession>
<dbReference type="AlphaFoldDB" id="A0AAP7W534"/>
<dbReference type="GO" id="GO:0004565">
    <property type="term" value="F:beta-galactosidase activity"/>
    <property type="evidence" value="ECO:0007669"/>
    <property type="project" value="UniProtKB-EC"/>
</dbReference>
<dbReference type="EC" id="3.2.1.23" evidence="1"/>